<protein>
    <recommendedName>
        <fullName evidence="6">Carbonyl reductase</fullName>
    </recommendedName>
</protein>
<dbReference type="Gene3D" id="3.40.50.720">
    <property type="entry name" value="NAD(P)-binding Rossmann-like Domain"/>
    <property type="match status" value="1"/>
</dbReference>
<evidence type="ECO:0000256" key="1">
    <source>
        <dbReference type="ARBA" id="ARBA00006484"/>
    </source>
</evidence>
<organism evidence="4 5">
    <name type="scientific">Sphagnum troendelagicum</name>
    <dbReference type="NCBI Taxonomy" id="128251"/>
    <lineage>
        <taxon>Eukaryota</taxon>
        <taxon>Viridiplantae</taxon>
        <taxon>Streptophyta</taxon>
        <taxon>Embryophyta</taxon>
        <taxon>Bryophyta</taxon>
        <taxon>Sphagnophytina</taxon>
        <taxon>Sphagnopsida</taxon>
        <taxon>Sphagnales</taxon>
        <taxon>Sphagnaceae</taxon>
        <taxon>Sphagnum</taxon>
    </lineage>
</organism>
<keyword evidence="2" id="KW-0521">NADP</keyword>
<gene>
    <name evidence="4" type="ORF">CSSPTR1EN2_LOCUS15498</name>
</gene>
<dbReference type="InterPro" id="IPR002347">
    <property type="entry name" value="SDR_fam"/>
</dbReference>
<sequence>MRQEGERWWSSETVAVVTGANKGIGLEIVRQLAKEGVTVVLTARDANRGKDALAYLKGQGLNNVNFHPLDVGSDESIKRLTEWLRTTYEGIDILINNAGIGGKGVSLENAKLVLGTNYFAVKNVTKSLLPILRDTPNGARVIVVASRTGQFKAMENKEYLKPLLDREHITEAMVDSFADKYMEEVGNGTWKERGWPDWSKWGYPSPMQTYSVSKMCVIAYVSALHNSSSSFLDHDQHHCQHHYQHHHQQQQHHHLLVGQPERKQEINVFSCCPGYVATDMNNYRGNKTLEEGADTPVWLALHSPQGGSGKFWYERKVIEF</sequence>
<evidence type="ECO:0000256" key="3">
    <source>
        <dbReference type="ARBA" id="ARBA00023002"/>
    </source>
</evidence>
<dbReference type="Proteomes" id="UP001497512">
    <property type="component" value="Chromosome 3"/>
</dbReference>
<dbReference type="SUPFAM" id="SSF51735">
    <property type="entry name" value="NAD(P)-binding Rossmann-fold domains"/>
    <property type="match status" value="1"/>
</dbReference>
<dbReference type="InterPro" id="IPR036291">
    <property type="entry name" value="NAD(P)-bd_dom_sf"/>
</dbReference>
<name>A0ABP0UGJ8_9BRYO</name>
<dbReference type="EMBL" id="OZ019895">
    <property type="protein sequence ID" value="CAK9220521.1"/>
    <property type="molecule type" value="Genomic_DNA"/>
</dbReference>
<proteinExistence type="inferred from homology"/>
<keyword evidence="5" id="KW-1185">Reference proteome</keyword>
<dbReference type="PANTHER" id="PTHR43963">
    <property type="entry name" value="CARBONYL REDUCTASE 1-RELATED"/>
    <property type="match status" value="1"/>
</dbReference>
<evidence type="ECO:0008006" key="6">
    <source>
        <dbReference type="Google" id="ProtNLM"/>
    </source>
</evidence>
<reference evidence="4" key="1">
    <citation type="submission" date="2024-02" db="EMBL/GenBank/DDBJ databases">
        <authorList>
            <consortium name="ELIXIR-Norway"/>
            <consortium name="Elixir Norway"/>
        </authorList>
    </citation>
    <scope>NUCLEOTIDE SEQUENCE</scope>
</reference>
<dbReference type="PANTHER" id="PTHR43963:SF6">
    <property type="entry name" value="CHAIN DEHYDROGENASE FAMILY PROTEIN, PUTATIVE (AFU_ORTHOLOGUE AFUA_3G15350)-RELATED"/>
    <property type="match status" value="1"/>
</dbReference>
<dbReference type="PRINTS" id="PR00081">
    <property type="entry name" value="GDHRDH"/>
</dbReference>
<evidence type="ECO:0000256" key="2">
    <source>
        <dbReference type="ARBA" id="ARBA00022857"/>
    </source>
</evidence>
<evidence type="ECO:0000313" key="5">
    <source>
        <dbReference type="Proteomes" id="UP001497512"/>
    </source>
</evidence>
<accession>A0ABP0UGJ8</accession>
<dbReference type="Pfam" id="PF00106">
    <property type="entry name" value="adh_short"/>
    <property type="match status" value="1"/>
</dbReference>
<evidence type="ECO:0000313" key="4">
    <source>
        <dbReference type="EMBL" id="CAK9220521.1"/>
    </source>
</evidence>
<comment type="similarity">
    <text evidence="1">Belongs to the short-chain dehydrogenases/reductases (SDR) family.</text>
</comment>
<keyword evidence="3" id="KW-0560">Oxidoreductase</keyword>